<feature type="domain" description="PAS" evidence="19">
    <location>
        <begin position="21"/>
        <end position="91"/>
    </location>
</feature>
<evidence type="ECO:0000256" key="7">
    <source>
        <dbReference type="ARBA" id="ARBA00022643"/>
    </source>
</evidence>
<dbReference type="SMART" id="SM00086">
    <property type="entry name" value="PAC"/>
    <property type="match status" value="1"/>
</dbReference>
<dbReference type="InterPro" id="IPR013655">
    <property type="entry name" value="PAS_fold_3"/>
</dbReference>
<dbReference type="CDD" id="cd00130">
    <property type="entry name" value="PAS"/>
    <property type="match status" value="2"/>
</dbReference>
<accession>A0A858R4W3</accession>
<dbReference type="AlphaFoldDB" id="A0A858R4W3"/>
<evidence type="ECO:0000259" key="18">
    <source>
        <dbReference type="PROSITE" id="PS50110"/>
    </source>
</evidence>
<evidence type="ECO:0000256" key="11">
    <source>
        <dbReference type="ARBA" id="ARBA00022777"/>
    </source>
</evidence>
<evidence type="ECO:0000259" key="20">
    <source>
        <dbReference type="PROSITE" id="PS50113"/>
    </source>
</evidence>
<keyword evidence="11" id="KW-0418">Kinase</keyword>
<evidence type="ECO:0000256" key="2">
    <source>
        <dbReference type="ARBA" id="ARBA00012438"/>
    </source>
</evidence>
<dbReference type="InterPro" id="IPR036890">
    <property type="entry name" value="HATPase_C_sf"/>
</dbReference>
<dbReference type="Gene3D" id="3.40.50.2300">
    <property type="match status" value="1"/>
</dbReference>
<dbReference type="InterPro" id="IPR011006">
    <property type="entry name" value="CheY-like_superfamily"/>
</dbReference>
<evidence type="ECO:0000259" key="19">
    <source>
        <dbReference type="PROSITE" id="PS50112"/>
    </source>
</evidence>
<evidence type="ECO:0000256" key="12">
    <source>
        <dbReference type="ARBA" id="ARBA00022840"/>
    </source>
</evidence>
<dbReference type="PANTHER" id="PTHR41523:SF8">
    <property type="entry name" value="ETHYLENE RESPONSE SENSOR PROTEIN"/>
    <property type="match status" value="1"/>
</dbReference>
<keyword evidence="15" id="KW-0675">Receptor</keyword>
<keyword evidence="14" id="KW-0843">Virulence</keyword>
<dbReference type="SUPFAM" id="SSF55874">
    <property type="entry name" value="ATPase domain of HSP90 chaperone/DNA topoisomerase II/histidine kinase"/>
    <property type="match status" value="1"/>
</dbReference>
<dbReference type="Proteomes" id="UP000501891">
    <property type="component" value="Chromosome"/>
</dbReference>
<evidence type="ECO:0000256" key="15">
    <source>
        <dbReference type="ARBA" id="ARBA00023170"/>
    </source>
</evidence>
<dbReference type="Gene3D" id="2.10.70.100">
    <property type="match status" value="1"/>
</dbReference>
<evidence type="ECO:0000256" key="8">
    <source>
        <dbReference type="ARBA" id="ARBA00022679"/>
    </source>
</evidence>
<keyword evidence="10" id="KW-0547">Nucleotide-binding</keyword>
<keyword evidence="6" id="KW-0285">Flavoprotein</keyword>
<keyword evidence="12" id="KW-0067">ATP-binding</keyword>
<evidence type="ECO:0000256" key="1">
    <source>
        <dbReference type="ARBA" id="ARBA00000085"/>
    </source>
</evidence>
<comment type="catalytic activity">
    <reaction evidence="1">
        <text>ATP + protein L-histidine = ADP + protein N-phospho-L-histidine.</text>
        <dbReference type="EC" id="2.7.13.3"/>
    </reaction>
</comment>
<name>A0A858R4W3_9PROT</name>
<keyword evidence="22" id="KW-1185">Reference proteome</keyword>
<dbReference type="SMART" id="SM00911">
    <property type="entry name" value="HWE_HK"/>
    <property type="match status" value="1"/>
</dbReference>
<dbReference type="Pfam" id="PF07536">
    <property type="entry name" value="HWE_HK"/>
    <property type="match status" value="1"/>
</dbReference>
<dbReference type="InterPro" id="IPR001610">
    <property type="entry name" value="PAC"/>
</dbReference>
<dbReference type="SMART" id="SM00091">
    <property type="entry name" value="PAS"/>
    <property type="match status" value="2"/>
</dbReference>
<evidence type="ECO:0000256" key="6">
    <source>
        <dbReference type="ARBA" id="ARBA00022630"/>
    </source>
</evidence>
<feature type="domain" description="PAC" evidence="20">
    <location>
        <begin position="214"/>
        <end position="265"/>
    </location>
</feature>
<dbReference type="PROSITE" id="PS50112">
    <property type="entry name" value="PAS"/>
    <property type="match status" value="1"/>
</dbReference>
<dbReference type="Gene3D" id="3.30.565.10">
    <property type="entry name" value="Histidine kinase-like ATPase, C-terminal domain"/>
    <property type="match status" value="1"/>
</dbReference>
<dbReference type="SUPFAM" id="SSF55785">
    <property type="entry name" value="PYP-like sensor domain (PAS domain)"/>
    <property type="match status" value="2"/>
</dbReference>
<keyword evidence="5" id="KW-0716">Sensory transduction</keyword>
<dbReference type="InterPro" id="IPR013656">
    <property type="entry name" value="PAS_4"/>
</dbReference>
<dbReference type="GO" id="GO:0000160">
    <property type="term" value="P:phosphorelay signal transduction system"/>
    <property type="evidence" value="ECO:0007669"/>
    <property type="project" value="InterPro"/>
</dbReference>
<keyword evidence="9" id="KW-0677">Repeat</keyword>
<keyword evidence="8" id="KW-0808">Transferase</keyword>
<dbReference type="PROSITE" id="PS50110">
    <property type="entry name" value="RESPONSE_REGULATORY"/>
    <property type="match status" value="1"/>
</dbReference>
<feature type="domain" description="Response regulatory" evidence="18">
    <location>
        <begin position="488"/>
        <end position="597"/>
    </location>
</feature>
<feature type="region of interest" description="Disordered" evidence="17">
    <location>
        <begin position="454"/>
        <end position="481"/>
    </location>
</feature>
<keyword evidence="13" id="KW-0157">Chromophore</keyword>
<evidence type="ECO:0000313" key="22">
    <source>
        <dbReference type="Proteomes" id="UP000501891"/>
    </source>
</evidence>
<protein>
    <recommendedName>
        <fullName evidence="2">histidine kinase</fullName>
        <ecNumber evidence="2">2.7.13.3</ecNumber>
    </recommendedName>
</protein>
<dbReference type="InterPro" id="IPR000014">
    <property type="entry name" value="PAS"/>
</dbReference>
<evidence type="ECO:0000313" key="21">
    <source>
        <dbReference type="EMBL" id="QJE72223.1"/>
    </source>
</evidence>
<sequence length="599" mass="64943">MSATTPGEPDWESIAGSLSQAANALQSVLDGIGDGFYAVDRSWRVTVFNRVAEEHFGRDRSEVLGHDLWQVFPQALGSDYEQAMRRVMDTGVRVEREEASYIRPGQIMEVRVFPLPDGLGVSFRDVTARRMAEKALRQSEARLKLAQQAGRIGHYEIDLGSGRLWWSDSQHDVLGIPREMAPETAMDFTRLIHPEDREAAMGTELAAIRNGTPVDTEFRVIGADGRVRWIAARGQVVRQPDGRRCLVGINLDVTARREADERQRLLMGELDHRAKNMLSVIQSLLRLAPARDLPTFQQVMEGRVAALARAHTLLARGCWAGGPVAEVLREGLEGFVEDPARLGIAGPAASLAPAAVQALALAIHELGTNAAKYGALSVPEGRVEVDYWWLGPGTDLSLRWREAGGPGAPPPQDEGFGLTLIRQCLEQQLGGTVRLHWRPDGLAVQVTIPARHLSAEVSSTPPARPAPAGHGGGPAADPSKVRPLQGKRVLVAEDEGLIGLELRATLEAAGADVVGPATNLAVLSRLAATEQVDVALLDVNLQGRASFPAAAILADRGIPFVFCTGYDEAGEDEYPGVRRVRKPWRRGEVERALAEALRP</sequence>
<reference evidence="21" key="1">
    <citation type="submission" date="2020-04" db="EMBL/GenBank/DDBJ databases">
        <title>A desert anoxygenic phototrophic bacterium fixes CO2 using RubisCO under aerobic conditions.</title>
        <authorList>
            <person name="Tang K."/>
        </authorList>
    </citation>
    <scope>NUCLEOTIDE SEQUENCE [LARGE SCALE GENOMIC DNA]</scope>
    <source>
        <strain evidence="21">MIMtkB3</strain>
    </source>
</reference>
<evidence type="ECO:0000256" key="16">
    <source>
        <dbReference type="PROSITE-ProRule" id="PRU00169"/>
    </source>
</evidence>
<evidence type="ECO:0000256" key="10">
    <source>
        <dbReference type="ARBA" id="ARBA00022741"/>
    </source>
</evidence>
<dbReference type="InterPro" id="IPR011102">
    <property type="entry name" value="Sig_transdc_His_kinase_HWE"/>
</dbReference>
<dbReference type="Gene3D" id="3.30.450.20">
    <property type="entry name" value="PAS domain"/>
    <property type="match status" value="2"/>
</dbReference>
<dbReference type="SMART" id="SM00448">
    <property type="entry name" value="REC"/>
    <property type="match status" value="1"/>
</dbReference>
<dbReference type="SUPFAM" id="SSF52172">
    <property type="entry name" value="CheY-like"/>
    <property type="match status" value="1"/>
</dbReference>
<evidence type="ECO:0000256" key="17">
    <source>
        <dbReference type="SAM" id="MobiDB-lite"/>
    </source>
</evidence>
<evidence type="ECO:0000256" key="9">
    <source>
        <dbReference type="ARBA" id="ARBA00022737"/>
    </source>
</evidence>
<keyword evidence="4 16" id="KW-0597">Phosphoprotein</keyword>
<dbReference type="GO" id="GO:0009881">
    <property type="term" value="F:photoreceptor activity"/>
    <property type="evidence" value="ECO:0007669"/>
    <property type="project" value="UniProtKB-KW"/>
</dbReference>
<dbReference type="EC" id="2.7.13.3" evidence="2"/>
<gene>
    <name evidence="21" type="ORF">HHL28_03120</name>
</gene>
<dbReference type="GO" id="GO:0005524">
    <property type="term" value="F:ATP binding"/>
    <property type="evidence" value="ECO:0007669"/>
    <property type="project" value="UniProtKB-KW"/>
</dbReference>
<dbReference type="InterPro" id="IPR000700">
    <property type="entry name" value="PAS-assoc_C"/>
</dbReference>
<proteinExistence type="predicted"/>
<dbReference type="InterPro" id="IPR001789">
    <property type="entry name" value="Sig_transdc_resp-reg_receiver"/>
</dbReference>
<keyword evidence="7" id="KW-0288">FMN</keyword>
<evidence type="ECO:0000256" key="14">
    <source>
        <dbReference type="ARBA" id="ARBA00023026"/>
    </source>
</evidence>
<dbReference type="InterPro" id="IPR035965">
    <property type="entry name" value="PAS-like_dom_sf"/>
</dbReference>
<dbReference type="KEGG" id="acru:HHL28_03120"/>
<evidence type="ECO:0000256" key="5">
    <source>
        <dbReference type="ARBA" id="ARBA00022606"/>
    </source>
</evidence>
<evidence type="ECO:0000256" key="4">
    <source>
        <dbReference type="ARBA" id="ARBA00022553"/>
    </source>
</evidence>
<evidence type="ECO:0000256" key="3">
    <source>
        <dbReference type="ARBA" id="ARBA00022543"/>
    </source>
</evidence>
<dbReference type="Pfam" id="PF08448">
    <property type="entry name" value="PAS_4"/>
    <property type="match status" value="1"/>
</dbReference>
<organism evidence="21 22">
    <name type="scientific">Aerophototrophica crusticola</name>
    <dbReference type="NCBI Taxonomy" id="1709002"/>
    <lineage>
        <taxon>Bacteria</taxon>
        <taxon>Pseudomonadati</taxon>
        <taxon>Pseudomonadota</taxon>
        <taxon>Alphaproteobacteria</taxon>
        <taxon>Rhodospirillales</taxon>
        <taxon>Rhodospirillaceae</taxon>
        <taxon>Aerophototrophica</taxon>
    </lineage>
</organism>
<dbReference type="EMBL" id="CP051775">
    <property type="protein sequence ID" value="QJE72223.1"/>
    <property type="molecule type" value="Genomic_DNA"/>
</dbReference>
<dbReference type="GO" id="GO:0004673">
    <property type="term" value="F:protein histidine kinase activity"/>
    <property type="evidence" value="ECO:0007669"/>
    <property type="project" value="UniProtKB-EC"/>
</dbReference>
<dbReference type="Pfam" id="PF08447">
    <property type="entry name" value="PAS_3"/>
    <property type="match status" value="1"/>
</dbReference>
<keyword evidence="3" id="KW-0600">Photoreceptor protein</keyword>
<dbReference type="PANTHER" id="PTHR41523">
    <property type="entry name" value="TWO-COMPONENT SYSTEM SENSOR PROTEIN"/>
    <property type="match status" value="1"/>
</dbReference>
<dbReference type="PROSITE" id="PS50113">
    <property type="entry name" value="PAC"/>
    <property type="match status" value="1"/>
</dbReference>
<evidence type="ECO:0000256" key="13">
    <source>
        <dbReference type="ARBA" id="ARBA00022991"/>
    </source>
</evidence>
<feature type="modified residue" description="4-aspartylphosphate" evidence="16">
    <location>
        <position position="538"/>
    </location>
</feature>
<dbReference type="NCBIfam" id="TIGR00229">
    <property type="entry name" value="sensory_box"/>
    <property type="match status" value="2"/>
</dbReference>